<evidence type="ECO:0000313" key="3">
    <source>
        <dbReference type="EMBL" id="SMY02303.1"/>
    </source>
</evidence>
<sequence length="81" mass="9253">MNESAQPQGTWIEAITVFEELRAGNTDGALEVVRTCSDVERMLGYLFRLTSLFLRSARSEDIDHFIEAAHRAEPPPTLRYR</sequence>
<dbReference type="EMBL" id="FXZB01000042">
    <property type="protein sequence ID" value="SMY01150.1"/>
    <property type="molecule type" value="Genomic_DNA"/>
</dbReference>
<evidence type="ECO:0000313" key="4">
    <source>
        <dbReference type="Proteomes" id="UP000094793"/>
    </source>
</evidence>
<evidence type="ECO:0000313" key="1">
    <source>
        <dbReference type="EMBL" id="AOP52829.1"/>
    </source>
</evidence>
<name>A0A1D7W179_BREAU</name>
<dbReference type="AlphaFoldDB" id="A0A1D7W179"/>
<accession>A0A1D7W179</accession>
<dbReference type="EMBL" id="FXYZ01000032">
    <property type="protein sequence ID" value="SMY02303.1"/>
    <property type="molecule type" value="Genomic_DNA"/>
</dbReference>
<protein>
    <submittedName>
        <fullName evidence="1">Uncharacterized protein</fullName>
    </submittedName>
</protein>
<dbReference type="Proteomes" id="UP000234525">
    <property type="component" value="Unassembled WGS sequence"/>
</dbReference>
<dbReference type="KEGG" id="blin:BLSMQ_1117"/>
<accession>A0A2H1KR66</accession>
<keyword evidence="6" id="KW-1185">Reference proteome</keyword>
<gene>
    <name evidence="2" type="ORF">BAUR9175_03667</name>
    <name evidence="3" type="ORF">BAURA63_03637</name>
    <name evidence="1" type="ORF">BLSMQ_1117</name>
</gene>
<dbReference type="Proteomes" id="UP000234327">
    <property type="component" value="Unassembled WGS sequence"/>
</dbReference>
<dbReference type="Proteomes" id="UP000094793">
    <property type="component" value="Chromosome"/>
</dbReference>
<proteinExistence type="predicted"/>
<reference evidence="2 5" key="3">
    <citation type="submission" date="2017-03" db="EMBL/GenBank/DDBJ databases">
        <authorList>
            <person name="Afonso C.L."/>
            <person name="Miller P.J."/>
            <person name="Scott M.A."/>
            <person name="Spackman E."/>
            <person name="Goraichik I."/>
            <person name="Dimitrov K.M."/>
            <person name="Suarez D.L."/>
            <person name="Swayne D.E."/>
        </authorList>
    </citation>
    <scope>NUCLEOTIDE SEQUENCE [LARGE SCALE GENOMIC DNA]</scope>
    <source>
        <strain evidence="3">6</strain>
        <strain evidence="5">6(3)</strain>
        <strain evidence="2">ATCC 9175</strain>
    </source>
</reference>
<evidence type="ECO:0000313" key="2">
    <source>
        <dbReference type="EMBL" id="SMY01150.1"/>
    </source>
</evidence>
<dbReference type="EMBL" id="CP017150">
    <property type="protein sequence ID" value="AOP52829.1"/>
    <property type="molecule type" value="Genomic_DNA"/>
</dbReference>
<reference evidence="1" key="1">
    <citation type="submission" date="2016-09" db="EMBL/GenBank/DDBJ databases">
        <title>Complete Genome Sequence of Brevibacterium aurantiacum SMQ-1335.</title>
        <authorList>
            <person name="de Melo A.G."/>
            <person name="Labrie S.J."/>
            <person name="Dumaresq J."/>
            <person name="Roberts R.J."/>
            <person name="Tremblay D.M."/>
            <person name="Moineau S."/>
        </authorList>
    </citation>
    <scope>NUCLEOTIDE SEQUENCE</scope>
    <source>
        <strain evidence="1">SMQ-1335</strain>
    </source>
</reference>
<evidence type="ECO:0000313" key="6">
    <source>
        <dbReference type="Proteomes" id="UP000234525"/>
    </source>
</evidence>
<evidence type="ECO:0000313" key="5">
    <source>
        <dbReference type="Proteomes" id="UP000234327"/>
    </source>
</evidence>
<organism evidence="1 4">
    <name type="scientific">Brevibacterium aurantiacum</name>
    <dbReference type="NCBI Taxonomy" id="273384"/>
    <lineage>
        <taxon>Bacteria</taxon>
        <taxon>Bacillati</taxon>
        <taxon>Actinomycetota</taxon>
        <taxon>Actinomycetes</taxon>
        <taxon>Micrococcales</taxon>
        <taxon>Brevibacteriaceae</taxon>
        <taxon>Brevibacterium</taxon>
    </lineage>
</organism>
<reference evidence="6" key="4">
    <citation type="submission" date="2017-03" db="EMBL/GenBank/DDBJ databases">
        <authorList>
            <person name="Monnet C."/>
        </authorList>
    </citation>
    <scope>NUCLEOTIDE SEQUENCE [LARGE SCALE GENOMIC DNA]</scope>
    <source>
        <strain evidence="6">ATCC 9175</strain>
    </source>
</reference>
<reference evidence="4" key="2">
    <citation type="submission" date="2016-09" db="EMBL/GenBank/DDBJ databases">
        <title>Complete Genome Sequence of Brevibacterium linens SMQ-1335.</title>
        <authorList>
            <person name="de Melo A.G."/>
            <person name="Labrie S.J."/>
            <person name="Dumaresq J."/>
            <person name="Roberts R.J."/>
            <person name="Tremblay D.M."/>
            <person name="Moineau S."/>
        </authorList>
    </citation>
    <scope>NUCLEOTIDE SEQUENCE [LARGE SCALE GENOMIC DNA]</scope>
    <source>
        <strain evidence="4">SMQ-1335</strain>
    </source>
</reference>